<protein>
    <submittedName>
        <fullName evidence="4">Calmodulin-1-like isoform 1</fullName>
    </submittedName>
</protein>
<keyword evidence="2" id="KW-0106">Calcium</keyword>
<keyword evidence="1" id="KW-0677">Repeat</keyword>
<accession>A0A0C9N369</accession>
<dbReference type="AlphaFoldDB" id="A0A0C9N369"/>
<dbReference type="FunFam" id="1.10.238.10:FF:000001">
    <property type="entry name" value="Calmodulin 1"/>
    <property type="match status" value="1"/>
</dbReference>
<reference evidence="4" key="1">
    <citation type="submission" date="2014-09" db="EMBL/GenBank/DDBJ databases">
        <title>Draft genome sequence of an oleaginous Mucoromycotina fungus Mucor ambiguus NBRC6742.</title>
        <authorList>
            <person name="Takeda I."/>
            <person name="Yamane N."/>
            <person name="Morita T."/>
            <person name="Tamano K."/>
            <person name="Machida M."/>
            <person name="Baker S."/>
            <person name="Koike H."/>
        </authorList>
    </citation>
    <scope>NUCLEOTIDE SEQUENCE</scope>
    <source>
        <strain evidence="4">NBRC 6742</strain>
    </source>
</reference>
<dbReference type="SMART" id="SM00054">
    <property type="entry name" value="EFh"/>
    <property type="match status" value="3"/>
</dbReference>
<dbReference type="GO" id="GO:0005509">
    <property type="term" value="F:calcium ion binding"/>
    <property type="evidence" value="ECO:0007669"/>
    <property type="project" value="InterPro"/>
</dbReference>
<dbReference type="CDD" id="cd00051">
    <property type="entry name" value="EFh"/>
    <property type="match status" value="1"/>
</dbReference>
<proteinExistence type="predicted"/>
<dbReference type="InterPro" id="IPR002048">
    <property type="entry name" value="EF_hand_dom"/>
</dbReference>
<dbReference type="PROSITE" id="PS00018">
    <property type="entry name" value="EF_HAND_1"/>
    <property type="match status" value="3"/>
</dbReference>
<dbReference type="OrthoDB" id="26525at2759"/>
<dbReference type="Pfam" id="PF13405">
    <property type="entry name" value="EF-hand_6"/>
    <property type="match status" value="1"/>
</dbReference>
<feature type="domain" description="EF-hand" evidence="3">
    <location>
        <begin position="93"/>
        <end position="128"/>
    </location>
</feature>
<dbReference type="SUPFAM" id="SSF47473">
    <property type="entry name" value="EF-hand"/>
    <property type="match status" value="1"/>
</dbReference>
<dbReference type="EMBL" id="DF836528">
    <property type="protein sequence ID" value="GAN09038.1"/>
    <property type="molecule type" value="Genomic_DNA"/>
</dbReference>
<organism evidence="4">
    <name type="scientific">Mucor ambiguus</name>
    <dbReference type="NCBI Taxonomy" id="91626"/>
    <lineage>
        <taxon>Eukaryota</taxon>
        <taxon>Fungi</taxon>
        <taxon>Fungi incertae sedis</taxon>
        <taxon>Mucoromycota</taxon>
        <taxon>Mucoromycotina</taxon>
        <taxon>Mucoromycetes</taxon>
        <taxon>Mucorales</taxon>
        <taxon>Mucorineae</taxon>
        <taxon>Mucoraceae</taxon>
        <taxon>Mucor</taxon>
    </lineage>
</organism>
<dbReference type="Pfam" id="PF13499">
    <property type="entry name" value="EF-hand_7"/>
    <property type="match status" value="1"/>
</dbReference>
<evidence type="ECO:0000259" key="3">
    <source>
        <dbReference type="PROSITE" id="PS50222"/>
    </source>
</evidence>
<evidence type="ECO:0000256" key="2">
    <source>
        <dbReference type="ARBA" id="ARBA00022837"/>
    </source>
</evidence>
<dbReference type="PANTHER" id="PTHR23050">
    <property type="entry name" value="CALCIUM BINDING PROTEIN"/>
    <property type="match status" value="1"/>
</dbReference>
<feature type="domain" description="EF-hand" evidence="3">
    <location>
        <begin position="129"/>
        <end position="164"/>
    </location>
</feature>
<dbReference type="Gene3D" id="1.10.238.10">
    <property type="entry name" value="EF-hand"/>
    <property type="match status" value="2"/>
</dbReference>
<sequence>MTSKRLSLGSHFLSSKKKTDLSDLFTSFDKDNDGKISHTELEDMLQSAGIKSSMLKDYHPNEKEGAVGGGGLDFEEFAKLMRPTLSDPHRLTSKQLELKEAFDAFDKDGDGFINVPELQAMMEKLGDKLTLQEAQELIDEVDLDKDGVVNFNEFSIMMGVQQPMVMKKRSACPHHQHSSSLRRFFCSHK</sequence>
<dbReference type="InterPro" id="IPR050145">
    <property type="entry name" value="Centrin_CML-like"/>
</dbReference>
<feature type="domain" description="EF-hand" evidence="3">
    <location>
        <begin position="16"/>
        <end position="51"/>
    </location>
</feature>
<evidence type="ECO:0000256" key="1">
    <source>
        <dbReference type="ARBA" id="ARBA00022737"/>
    </source>
</evidence>
<name>A0A0C9N369_9FUNG</name>
<gene>
    <name evidence="4" type="ORF">MAM1_0239d08560</name>
</gene>
<keyword evidence="5" id="KW-1185">Reference proteome</keyword>
<evidence type="ECO:0000313" key="4">
    <source>
        <dbReference type="EMBL" id="GAN09038.1"/>
    </source>
</evidence>
<dbReference type="Proteomes" id="UP000053815">
    <property type="component" value="Unassembled WGS sequence"/>
</dbReference>
<dbReference type="STRING" id="91626.A0A0C9N369"/>
<evidence type="ECO:0000313" key="5">
    <source>
        <dbReference type="Proteomes" id="UP000053815"/>
    </source>
</evidence>
<dbReference type="InterPro" id="IPR018247">
    <property type="entry name" value="EF_Hand_1_Ca_BS"/>
</dbReference>
<dbReference type="InterPro" id="IPR011992">
    <property type="entry name" value="EF-hand-dom_pair"/>
</dbReference>
<dbReference type="PROSITE" id="PS50222">
    <property type="entry name" value="EF_HAND_2"/>
    <property type="match status" value="3"/>
</dbReference>